<dbReference type="PANTHER" id="PTHR43491">
    <property type="entry name" value="UDP-N-ACETYL-D-MANNOSAMINE DEHYDROGENASE"/>
    <property type="match status" value="1"/>
</dbReference>
<dbReference type="OrthoDB" id="9803238at2"/>
<protein>
    <submittedName>
        <fullName evidence="5">UDP-N-acetyl-D-mannosaminuronic acid dehydrogenase</fullName>
    </submittedName>
</protein>
<dbReference type="GO" id="GO:0016616">
    <property type="term" value="F:oxidoreductase activity, acting on the CH-OH group of donors, NAD or NADP as acceptor"/>
    <property type="evidence" value="ECO:0007669"/>
    <property type="project" value="InterPro"/>
</dbReference>
<dbReference type="InterPro" id="IPR036220">
    <property type="entry name" value="UDP-Glc/GDP-Man_DH_C_sf"/>
</dbReference>
<feature type="domain" description="UDP-glucose/GDP-mannose dehydrogenase C-terminal" evidence="4">
    <location>
        <begin position="315"/>
        <end position="412"/>
    </location>
</feature>
<dbReference type="GO" id="GO:0016628">
    <property type="term" value="F:oxidoreductase activity, acting on the CH-CH group of donors, NAD or NADP as acceptor"/>
    <property type="evidence" value="ECO:0007669"/>
    <property type="project" value="InterPro"/>
</dbReference>
<dbReference type="PIRSF" id="PIRSF000124">
    <property type="entry name" value="UDPglc_GDPman_dh"/>
    <property type="match status" value="1"/>
</dbReference>
<evidence type="ECO:0000259" key="4">
    <source>
        <dbReference type="SMART" id="SM00984"/>
    </source>
</evidence>
<dbReference type="AlphaFoldDB" id="A0A662ZH93"/>
<proteinExistence type="inferred from homology"/>
<sequence length="412" mass="45164">MKLCICGLGYIGLPTAAMFASHGVEVHGVDVNKHAVDIINQGKIHIVEPGLGEVVKQAVEKGMLKASCSACEADGFIICVPTPFKGSSHEPDISYVEAAAKEIAPYLKKGNTVILESTSPVGTTERVAEIFSELRPDLAVADENNDVCDIYLAYCPERVLPGRIMYELIDNDRIIGGINRVSADMAADIYAVFVKGELLKTNSRTAEMSKLTENSFRDVNIAFANELSLICDRLNIDVWELISLANHHPRVNILNPGPGVGGHCIAVDPWFIVSKTPDLAKIIGTARNVNDGKPEWVKQQVRNAIAKLNRHCTIACLGLAFKPDIDDLRESPSVFITRDLAQEYPDCVVAVEPNITELPVSLADKPLKLVDLDEALKADVILLLVDHKEFKEIHPVFSDSQILIDTRGLWKR</sequence>
<dbReference type="InterPro" id="IPR017476">
    <property type="entry name" value="UDP-Glc/GDP-Man"/>
</dbReference>
<dbReference type="Pfam" id="PF03720">
    <property type="entry name" value="UDPG_MGDP_dh_C"/>
    <property type="match status" value="1"/>
</dbReference>
<dbReference type="InterPro" id="IPR008927">
    <property type="entry name" value="6-PGluconate_DH-like_C_sf"/>
</dbReference>
<dbReference type="SUPFAM" id="SSF51735">
    <property type="entry name" value="NAD(P)-binding Rossmann-fold domains"/>
    <property type="match status" value="1"/>
</dbReference>
<dbReference type="InterPro" id="IPR028359">
    <property type="entry name" value="UDP_ManNAc/GlcNAc_DH"/>
</dbReference>
<dbReference type="PANTHER" id="PTHR43491:SF1">
    <property type="entry name" value="UDP-N-ACETYL-D-MANNOSAMINE DEHYDROGENASE"/>
    <property type="match status" value="1"/>
</dbReference>
<dbReference type="RefSeq" id="WP_031579069.1">
    <property type="nucleotide sequence ID" value="NZ_FOXF01000019.1"/>
</dbReference>
<dbReference type="GO" id="GO:0000271">
    <property type="term" value="P:polysaccharide biosynthetic process"/>
    <property type="evidence" value="ECO:0007669"/>
    <property type="project" value="InterPro"/>
</dbReference>
<evidence type="ECO:0000313" key="6">
    <source>
        <dbReference type="Proteomes" id="UP000243745"/>
    </source>
</evidence>
<dbReference type="Gene3D" id="1.20.5.100">
    <property type="entry name" value="Cytochrome c1, transmembrane anchor, C-terminal"/>
    <property type="match status" value="1"/>
</dbReference>
<dbReference type="GO" id="GO:0051287">
    <property type="term" value="F:NAD binding"/>
    <property type="evidence" value="ECO:0007669"/>
    <property type="project" value="InterPro"/>
</dbReference>
<dbReference type="InterPro" id="IPR001732">
    <property type="entry name" value="UDP-Glc/GDP-Man_DH_N"/>
</dbReference>
<dbReference type="Pfam" id="PF03721">
    <property type="entry name" value="UDPG_MGDP_dh_N"/>
    <property type="match status" value="1"/>
</dbReference>
<dbReference type="FunFam" id="3.40.50.720:FF:000139">
    <property type="entry name" value="UDP-N-acetyl-D-mannosamine dehydrogenase"/>
    <property type="match status" value="1"/>
</dbReference>
<keyword evidence="1" id="KW-0560">Oxidoreductase</keyword>
<gene>
    <name evidence="5" type="ORF">SAMN02910344_01245</name>
</gene>
<dbReference type="EMBL" id="FOXF01000019">
    <property type="protein sequence ID" value="SFP38369.1"/>
    <property type="molecule type" value="Genomic_DNA"/>
</dbReference>
<dbReference type="InterPro" id="IPR014026">
    <property type="entry name" value="UDP-Glc/GDP-Man_DH_dimer"/>
</dbReference>
<dbReference type="SMART" id="SM00984">
    <property type="entry name" value="UDPG_MGDP_dh_C"/>
    <property type="match status" value="1"/>
</dbReference>
<reference evidence="5 6" key="1">
    <citation type="submission" date="2016-10" db="EMBL/GenBank/DDBJ databases">
        <authorList>
            <person name="Varghese N."/>
            <person name="Submissions S."/>
        </authorList>
    </citation>
    <scope>NUCLEOTIDE SEQUENCE [LARGE SCALE GENOMIC DNA]</scope>
    <source>
        <strain evidence="5 6">DSM 1361</strain>
    </source>
</reference>
<dbReference type="NCBIfam" id="TIGR03026">
    <property type="entry name" value="NDP-sugDHase"/>
    <property type="match status" value="1"/>
</dbReference>
<dbReference type="SUPFAM" id="SSF48179">
    <property type="entry name" value="6-phosphogluconate dehydrogenase C-terminal domain-like"/>
    <property type="match status" value="1"/>
</dbReference>
<dbReference type="Pfam" id="PF00984">
    <property type="entry name" value="UDPG_MGDP_dh"/>
    <property type="match status" value="1"/>
</dbReference>
<name>A0A662ZH93_9GAMM</name>
<evidence type="ECO:0000256" key="2">
    <source>
        <dbReference type="ARBA" id="ARBA00023027"/>
    </source>
</evidence>
<organism evidence="5 6">
    <name type="scientific">Ruminobacter amylophilus</name>
    <dbReference type="NCBI Taxonomy" id="867"/>
    <lineage>
        <taxon>Bacteria</taxon>
        <taxon>Pseudomonadati</taxon>
        <taxon>Pseudomonadota</taxon>
        <taxon>Gammaproteobacteria</taxon>
        <taxon>Aeromonadales</taxon>
        <taxon>Succinivibrionaceae</taxon>
        <taxon>Ruminobacter</taxon>
    </lineage>
</organism>
<dbReference type="Gene3D" id="3.40.50.720">
    <property type="entry name" value="NAD(P)-binding Rossmann-like Domain"/>
    <property type="match status" value="2"/>
</dbReference>
<comment type="similarity">
    <text evidence="3">Belongs to the UDP-glucose/GDP-mannose dehydrogenase family.</text>
</comment>
<evidence type="ECO:0000256" key="1">
    <source>
        <dbReference type="ARBA" id="ARBA00023002"/>
    </source>
</evidence>
<accession>A0A662ZH93</accession>
<dbReference type="NCBIfam" id="NF008286">
    <property type="entry name" value="PRK11064.1"/>
    <property type="match status" value="1"/>
</dbReference>
<keyword evidence="6" id="KW-1185">Reference proteome</keyword>
<dbReference type="SUPFAM" id="SSF52413">
    <property type="entry name" value="UDP-glucose/GDP-mannose dehydrogenase C-terminal domain"/>
    <property type="match status" value="1"/>
</dbReference>
<evidence type="ECO:0000256" key="3">
    <source>
        <dbReference type="PIRNR" id="PIRNR000124"/>
    </source>
</evidence>
<dbReference type="Proteomes" id="UP000243745">
    <property type="component" value="Unassembled WGS sequence"/>
</dbReference>
<keyword evidence="2" id="KW-0520">NAD</keyword>
<dbReference type="InterPro" id="IPR036291">
    <property type="entry name" value="NAD(P)-bd_dom_sf"/>
</dbReference>
<evidence type="ECO:0000313" key="5">
    <source>
        <dbReference type="EMBL" id="SFP38369.1"/>
    </source>
</evidence>
<dbReference type="PIRSF" id="PIRSF500136">
    <property type="entry name" value="UDP_ManNAc_DH"/>
    <property type="match status" value="1"/>
</dbReference>
<dbReference type="InterPro" id="IPR014027">
    <property type="entry name" value="UDP-Glc/GDP-Man_DH_C"/>
</dbReference>